<reference evidence="1 2" key="1">
    <citation type="submission" date="2013-10" db="EMBL/GenBank/DDBJ databases">
        <title>Draft genomes and the virulence plasmids of Sd1617 vaccine constructs: WRSd3 and WRSd5.</title>
        <authorList>
            <person name="Aksomboon Vongsawan A."/>
            <person name="Venkatesan M.M."/>
            <person name="Vaisvil B."/>
            <person name="Emel G."/>
            <person name="Kepatral V."/>
            <person name="Sethabutr O."/>
            <person name="Serichantalergs O."/>
            <person name="Mason C."/>
        </authorList>
    </citation>
    <scope>NUCLEOTIDE SEQUENCE [LARGE SCALE GENOMIC DNA]</scope>
    <source>
        <strain evidence="1 2">WRSd3</strain>
    </source>
</reference>
<proteinExistence type="predicted"/>
<organism evidence="1 2">
    <name type="scientific">Shigella dysenteriae WRSd3</name>
    <dbReference type="NCBI Taxonomy" id="1401327"/>
    <lineage>
        <taxon>Bacteria</taxon>
        <taxon>Pseudomonadati</taxon>
        <taxon>Pseudomonadota</taxon>
        <taxon>Gammaproteobacteria</taxon>
        <taxon>Enterobacterales</taxon>
        <taxon>Enterobacteriaceae</taxon>
        <taxon>Shigella</taxon>
    </lineage>
</organism>
<dbReference type="EMBL" id="AXUT01000337">
    <property type="protein sequence ID" value="ESU77626.1"/>
    <property type="molecule type" value="Genomic_DNA"/>
</dbReference>
<accession>A0A090NDB7</accession>
<dbReference type="AlphaFoldDB" id="A0A090NDB7"/>
<protein>
    <submittedName>
        <fullName evidence="1">Uncharacterized protein</fullName>
    </submittedName>
</protein>
<sequence>MVKQRFGSQFTTGMLSRLAEMLLQRKYDKVSILRCYRPRLIEMPFCFRHKAPKS</sequence>
<dbReference type="Proteomes" id="UP000017944">
    <property type="component" value="Unassembled WGS sequence"/>
</dbReference>
<gene>
    <name evidence="1" type="ORF">WRSd3_03524</name>
</gene>
<evidence type="ECO:0000313" key="2">
    <source>
        <dbReference type="Proteomes" id="UP000017944"/>
    </source>
</evidence>
<name>A0A090NDB7_SHIDY</name>
<evidence type="ECO:0000313" key="1">
    <source>
        <dbReference type="EMBL" id="ESU77626.1"/>
    </source>
</evidence>
<comment type="caution">
    <text evidence="1">The sequence shown here is derived from an EMBL/GenBank/DDBJ whole genome shotgun (WGS) entry which is preliminary data.</text>
</comment>